<reference evidence="1" key="1">
    <citation type="journal article" date="2017" name="Proc. Natl. Acad. Sci. U.S.A.">
        <title>Comparative genomics uncovers the prolific and distinctive metabolic potential of the cyanobacterial genus Moorea.</title>
        <authorList>
            <person name="Leao T."/>
            <person name="Castelao G."/>
            <person name="Korobeynikov A."/>
            <person name="Monroe E.A."/>
            <person name="Podell S."/>
            <person name="Glukhov E."/>
            <person name="Allen E.E."/>
            <person name="Gerwick W.H."/>
            <person name="Gerwick L."/>
        </authorList>
    </citation>
    <scope>NUCLEOTIDE SEQUENCE</scope>
    <source>
        <strain evidence="1">JHB</strain>
    </source>
</reference>
<gene>
    <name evidence="1" type="ORF">BJP36_37520</name>
</gene>
<name>A0A9Q9UWF1_MOOP1</name>
<reference evidence="1" key="2">
    <citation type="submission" date="2022-10" db="EMBL/GenBank/DDBJ databases">
        <authorList>
            <person name="Ngo T.-E."/>
        </authorList>
    </citation>
    <scope>NUCLEOTIDE SEQUENCE</scope>
    <source>
        <strain evidence="1">JHB</strain>
    </source>
</reference>
<evidence type="ECO:0000313" key="1">
    <source>
        <dbReference type="EMBL" id="WAN69798.1"/>
    </source>
</evidence>
<dbReference type="EMBL" id="CP017708">
    <property type="protein sequence ID" value="WAN69798.1"/>
    <property type="molecule type" value="Genomic_DNA"/>
</dbReference>
<protein>
    <submittedName>
        <fullName evidence="1">Uncharacterized protein</fullName>
    </submittedName>
</protein>
<dbReference type="AlphaFoldDB" id="A0A9Q9UWF1"/>
<dbReference type="Proteomes" id="UP000176944">
    <property type="component" value="Chromosome"/>
</dbReference>
<sequence>MRYFVSIQLSAISRQLYQFDPVGGTGILVERASCPFHSRTGCLNTGY</sequence>
<accession>A0A9Q9UWF1</accession>
<organism evidence="1">
    <name type="scientific">Moorena producens (strain JHB)</name>
    <dbReference type="NCBI Taxonomy" id="1454205"/>
    <lineage>
        <taxon>Bacteria</taxon>
        <taxon>Bacillati</taxon>
        <taxon>Cyanobacteriota</taxon>
        <taxon>Cyanophyceae</taxon>
        <taxon>Coleofasciculales</taxon>
        <taxon>Coleofasciculaceae</taxon>
        <taxon>Moorena</taxon>
    </lineage>
</organism>
<proteinExistence type="predicted"/>